<proteinExistence type="predicted"/>
<evidence type="ECO:0000313" key="5">
    <source>
        <dbReference type="EMBL" id="KAK4114080.1"/>
    </source>
</evidence>
<keyword evidence="3" id="KW-0812">Transmembrane</keyword>
<evidence type="ECO:0000313" key="6">
    <source>
        <dbReference type="Proteomes" id="UP001302812"/>
    </source>
</evidence>
<gene>
    <name evidence="5" type="ORF">N656DRAFT_570171</name>
</gene>
<evidence type="ECO:0000256" key="3">
    <source>
        <dbReference type="SAM" id="Phobius"/>
    </source>
</evidence>
<feature type="transmembrane region" description="Helical" evidence="3">
    <location>
        <begin position="547"/>
        <end position="567"/>
    </location>
</feature>
<feature type="compositionally biased region" description="Polar residues" evidence="2">
    <location>
        <begin position="115"/>
        <end position="128"/>
    </location>
</feature>
<dbReference type="AlphaFoldDB" id="A0AAN6YU37"/>
<dbReference type="EMBL" id="MU853337">
    <property type="protein sequence ID" value="KAK4114080.1"/>
    <property type="molecule type" value="Genomic_DNA"/>
</dbReference>
<organism evidence="5 6">
    <name type="scientific">Canariomyces notabilis</name>
    <dbReference type="NCBI Taxonomy" id="2074819"/>
    <lineage>
        <taxon>Eukaryota</taxon>
        <taxon>Fungi</taxon>
        <taxon>Dikarya</taxon>
        <taxon>Ascomycota</taxon>
        <taxon>Pezizomycotina</taxon>
        <taxon>Sordariomycetes</taxon>
        <taxon>Sordariomycetidae</taxon>
        <taxon>Sordariales</taxon>
        <taxon>Chaetomiaceae</taxon>
        <taxon>Canariomyces</taxon>
    </lineage>
</organism>
<feature type="domain" description="CorA-like transporter" evidence="4">
    <location>
        <begin position="313"/>
        <end position="409"/>
    </location>
</feature>
<dbReference type="Pfam" id="PF26616">
    <property type="entry name" value="CorA-like"/>
    <property type="match status" value="2"/>
</dbReference>
<keyword evidence="1" id="KW-0175">Coiled coil</keyword>
<feature type="domain" description="CorA-like transporter" evidence="4">
    <location>
        <begin position="144"/>
        <end position="259"/>
    </location>
</feature>
<evidence type="ECO:0000256" key="1">
    <source>
        <dbReference type="SAM" id="Coils"/>
    </source>
</evidence>
<dbReference type="Proteomes" id="UP001302812">
    <property type="component" value="Unassembled WGS sequence"/>
</dbReference>
<keyword evidence="3" id="KW-1133">Transmembrane helix</keyword>
<dbReference type="GeneID" id="89934255"/>
<name>A0AAN6YU37_9PEZI</name>
<feature type="region of interest" description="Disordered" evidence="2">
    <location>
        <begin position="103"/>
        <end position="128"/>
    </location>
</feature>
<reference evidence="5" key="1">
    <citation type="journal article" date="2023" name="Mol. Phylogenet. Evol.">
        <title>Genome-scale phylogeny and comparative genomics of the fungal order Sordariales.</title>
        <authorList>
            <person name="Hensen N."/>
            <person name="Bonometti L."/>
            <person name="Westerberg I."/>
            <person name="Brannstrom I.O."/>
            <person name="Guillou S."/>
            <person name="Cros-Aarteil S."/>
            <person name="Calhoun S."/>
            <person name="Haridas S."/>
            <person name="Kuo A."/>
            <person name="Mondo S."/>
            <person name="Pangilinan J."/>
            <person name="Riley R."/>
            <person name="LaButti K."/>
            <person name="Andreopoulos B."/>
            <person name="Lipzen A."/>
            <person name="Chen C."/>
            <person name="Yan M."/>
            <person name="Daum C."/>
            <person name="Ng V."/>
            <person name="Clum A."/>
            <person name="Steindorff A."/>
            <person name="Ohm R.A."/>
            <person name="Martin F."/>
            <person name="Silar P."/>
            <person name="Natvig D.O."/>
            <person name="Lalanne C."/>
            <person name="Gautier V."/>
            <person name="Ament-Velasquez S.L."/>
            <person name="Kruys A."/>
            <person name="Hutchinson M.I."/>
            <person name="Powell A.J."/>
            <person name="Barry K."/>
            <person name="Miller A.N."/>
            <person name="Grigoriev I.V."/>
            <person name="Debuchy R."/>
            <person name="Gladieux P."/>
            <person name="Hiltunen Thoren M."/>
            <person name="Johannesson H."/>
        </authorList>
    </citation>
    <scope>NUCLEOTIDE SEQUENCE</scope>
    <source>
        <strain evidence="5">CBS 508.74</strain>
    </source>
</reference>
<feature type="transmembrane region" description="Helical" evidence="3">
    <location>
        <begin position="587"/>
        <end position="608"/>
    </location>
</feature>
<keyword evidence="6" id="KW-1185">Reference proteome</keyword>
<dbReference type="InterPro" id="IPR058257">
    <property type="entry name" value="CorA-like_dom"/>
</dbReference>
<accession>A0AAN6YU37</accession>
<evidence type="ECO:0000259" key="4">
    <source>
        <dbReference type="Pfam" id="PF26616"/>
    </source>
</evidence>
<keyword evidence="3" id="KW-0472">Membrane</keyword>
<reference evidence="5" key="2">
    <citation type="submission" date="2023-05" db="EMBL/GenBank/DDBJ databases">
        <authorList>
            <consortium name="Lawrence Berkeley National Laboratory"/>
            <person name="Steindorff A."/>
            <person name="Hensen N."/>
            <person name="Bonometti L."/>
            <person name="Westerberg I."/>
            <person name="Brannstrom I.O."/>
            <person name="Guillou S."/>
            <person name="Cros-Aarteil S."/>
            <person name="Calhoun S."/>
            <person name="Haridas S."/>
            <person name="Kuo A."/>
            <person name="Mondo S."/>
            <person name="Pangilinan J."/>
            <person name="Riley R."/>
            <person name="Labutti K."/>
            <person name="Andreopoulos B."/>
            <person name="Lipzen A."/>
            <person name="Chen C."/>
            <person name="Yanf M."/>
            <person name="Daum C."/>
            <person name="Ng V."/>
            <person name="Clum A."/>
            <person name="Ohm R."/>
            <person name="Martin F."/>
            <person name="Silar P."/>
            <person name="Natvig D."/>
            <person name="Lalanne C."/>
            <person name="Gautier V."/>
            <person name="Ament-Velasquez S.L."/>
            <person name="Kruys A."/>
            <person name="Hutchinson M.I."/>
            <person name="Powell A.J."/>
            <person name="Barry K."/>
            <person name="Miller A.N."/>
            <person name="Grigoriev I.V."/>
            <person name="Debuchy R."/>
            <person name="Gladieux P."/>
            <person name="Thoren M.H."/>
            <person name="Johannesson H."/>
        </authorList>
    </citation>
    <scope>NUCLEOTIDE SEQUENCE</scope>
    <source>
        <strain evidence="5">CBS 508.74</strain>
    </source>
</reference>
<evidence type="ECO:0000256" key="2">
    <source>
        <dbReference type="SAM" id="MobiDB-lite"/>
    </source>
</evidence>
<protein>
    <recommendedName>
        <fullName evidence="4">CorA-like transporter domain-containing protein</fullName>
    </recommendedName>
</protein>
<dbReference type="RefSeq" id="XP_064671650.1">
    <property type="nucleotide sequence ID" value="XM_064810131.1"/>
</dbReference>
<sequence>MAANDSDSVAERLLRRPSTFKEALQNWESYPDNLPGVTESAKLIKDFKRHFEETKEMVLLVFEPGGGNTSRARARARANAIKRKIRLIIHDCGIQASIPTYGSNGNPSGHAGESGSDNGTLHSADGSNPSIAAMGDRMSYFILSPKDLEDLLRFPTGTTGDPVCRLIFLESTDRGSRQRFKITEDMLLRLLTYHYVSPCFLNFISYFGHNPMTGDSDLFFGGFRSLKTFAHPNFRVEELGRSGFHYQLSFELRTMFDEDDLDGGGLDTEPAHASKHRSRGRFNWLKRPEKRHDKREVNLDADNAGDGEQNSIRRVMQTVVYHSFDIDNGKSVWIVTSPEHPNGEKDSTKCSDYDVKGVLSTVDRVSSTSKTKERFQASLDVLVWLIEWSLSDYGFYIHALDDILEELTNSYASSMTANVVEETVLKELNLFMESLNECIVGLEANMRVCKALIGFYRSLLGDKKLERLKPAWIEPDREELEETIDDATAKIQNFCHANEDMLRRAKMVKEMGSRREDMIHRLLQNRNEQTMKELARLTHKDSATMRIFATITLILLPMSVVSTIFTTDIVRFPSSSSFVGNWSGAAAVWWTALTLLATALVGLISEAWRQAVLHRLALSSTAIPAGNPAAAAAAATLKGSGGGAHANIAGGGVDRNRVARMALGIMVKLKWFSYSDTAHGEGRGLGGKLKQMGTGKRHGTSRAIHPTTSTTVKEVRTGTEVGVSAAANEPGSLANLPRLASRSMSQLLKLVGVNVVSQEDGDVGITSYQQGGAMEMGVRHQNGTGAAATVTA</sequence>
<feature type="coiled-coil region" evidence="1">
    <location>
        <begin position="477"/>
        <end position="540"/>
    </location>
</feature>
<dbReference type="Gene3D" id="1.20.58.340">
    <property type="entry name" value="Magnesium transport protein CorA, transmembrane region"/>
    <property type="match status" value="1"/>
</dbReference>
<comment type="caution">
    <text evidence="5">The sequence shown here is derived from an EMBL/GenBank/DDBJ whole genome shotgun (WGS) entry which is preliminary data.</text>
</comment>